<comment type="similarity">
    <text evidence="1">Belongs to the methyltransferase superfamily.</text>
</comment>
<name>A0ABT1L0P9_9ACTN</name>
<dbReference type="Gene3D" id="3.40.50.150">
    <property type="entry name" value="Vaccinia Virus protein VP39"/>
    <property type="match status" value="1"/>
</dbReference>
<organism evidence="5 6">
    <name type="scientific">Nocardioides pinisoli</name>
    <dbReference type="NCBI Taxonomy" id="2950279"/>
    <lineage>
        <taxon>Bacteria</taxon>
        <taxon>Bacillati</taxon>
        <taxon>Actinomycetota</taxon>
        <taxon>Actinomycetes</taxon>
        <taxon>Propionibacteriales</taxon>
        <taxon>Nocardioidaceae</taxon>
        <taxon>Nocardioides</taxon>
    </lineage>
</organism>
<evidence type="ECO:0000313" key="6">
    <source>
        <dbReference type="Proteomes" id="UP001204524"/>
    </source>
</evidence>
<sequence length="244" mass="26852">MHFERMAAQYAGARPPYPSRLYDLLAEQGVIGPGTRVLEVGAGSGLATRELVRAGSEVVAIEPGRELARLLGREVPEASVLLTGLEDATLPDGGFSAAVAATSMHWVDLSIGLPRLHAALRPGGRLAVWRHLFGDDSVDTEFRRRVAHVVAQRPREPGAPRVEARPTMDELAAGGWFEPERTEHWRWSIDLDTDHVRRLFRTFSDWSEPEVDAVARAADELGGVVTEHYQSTLHLLTRSASPRD</sequence>
<reference evidence="5 6" key="1">
    <citation type="submission" date="2022-06" db="EMBL/GenBank/DDBJ databases">
        <authorList>
            <person name="So Y."/>
        </authorList>
    </citation>
    <scope>NUCLEOTIDE SEQUENCE [LARGE SCALE GENOMIC DNA]</scope>
    <source>
        <strain evidence="5 6">STR3</strain>
    </source>
</reference>
<dbReference type="GO" id="GO:0008168">
    <property type="term" value="F:methyltransferase activity"/>
    <property type="evidence" value="ECO:0007669"/>
    <property type="project" value="UniProtKB-KW"/>
</dbReference>
<gene>
    <name evidence="5" type="ORF">NCI01_11485</name>
</gene>
<dbReference type="Pfam" id="PF08241">
    <property type="entry name" value="Methyltransf_11"/>
    <property type="match status" value="1"/>
</dbReference>
<keyword evidence="6" id="KW-1185">Reference proteome</keyword>
<dbReference type="InterPro" id="IPR013216">
    <property type="entry name" value="Methyltransf_11"/>
</dbReference>
<dbReference type="PANTHER" id="PTHR44942:SF4">
    <property type="entry name" value="METHYLTRANSFERASE TYPE 11 DOMAIN-CONTAINING PROTEIN"/>
    <property type="match status" value="1"/>
</dbReference>
<dbReference type="RefSeq" id="WP_254181677.1">
    <property type="nucleotide sequence ID" value="NZ_JANARS010000004.1"/>
</dbReference>
<keyword evidence="2 5" id="KW-0489">Methyltransferase</keyword>
<accession>A0ABT1L0P9</accession>
<dbReference type="InterPro" id="IPR029063">
    <property type="entry name" value="SAM-dependent_MTases_sf"/>
</dbReference>
<protein>
    <submittedName>
        <fullName evidence="5">Class I SAM-dependent methyltransferase</fullName>
    </submittedName>
</protein>
<proteinExistence type="inferred from homology"/>
<dbReference type="CDD" id="cd02440">
    <property type="entry name" value="AdoMet_MTases"/>
    <property type="match status" value="1"/>
</dbReference>
<evidence type="ECO:0000256" key="3">
    <source>
        <dbReference type="ARBA" id="ARBA00022679"/>
    </source>
</evidence>
<evidence type="ECO:0000259" key="4">
    <source>
        <dbReference type="Pfam" id="PF08241"/>
    </source>
</evidence>
<keyword evidence="3" id="KW-0808">Transferase</keyword>
<dbReference type="GO" id="GO:0032259">
    <property type="term" value="P:methylation"/>
    <property type="evidence" value="ECO:0007669"/>
    <property type="project" value="UniProtKB-KW"/>
</dbReference>
<dbReference type="SUPFAM" id="SSF53335">
    <property type="entry name" value="S-adenosyl-L-methionine-dependent methyltransferases"/>
    <property type="match status" value="1"/>
</dbReference>
<evidence type="ECO:0000256" key="1">
    <source>
        <dbReference type="ARBA" id="ARBA00008361"/>
    </source>
</evidence>
<dbReference type="Proteomes" id="UP001204524">
    <property type="component" value="Unassembled WGS sequence"/>
</dbReference>
<dbReference type="EMBL" id="JANARS010000004">
    <property type="protein sequence ID" value="MCP3422421.1"/>
    <property type="molecule type" value="Genomic_DNA"/>
</dbReference>
<feature type="domain" description="Methyltransferase type 11" evidence="4">
    <location>
        <begin position="38"/>
        <end position="127"/>
    </location>
</feature>
<comment type="caution">
    <text evidence="5">The sequence shown here is derived from an EMBL/GenBank/DDBJ whole genome shotgun (WGS) entry which is preliminary data.</text>
</comment>
<dbReference type="InterPro" id="IPR051052">
    <property type="entry name" value="Diverse_substrate_MTase"/>
</dbReference>
<evidence type="ECO:0000256" key="2">
    <source>
        <dbReference type="ARBA" id="ARBA00022603"/>
    </source>
</evidence>
<evidence type="ECO:0000313" key="5">
    <source>
        <dbReference type="EMBL" id="MCP3422421.1"/>
    </source>
</evidence>
<dbReference type="PANTHER" id="PTHR44942">
    <property type="entry name" value="METHYLTRANSF_11 DOMAIN-CONTAINING PROTEIN"/>
    <property type="match status" value="1"/>
</dbReference>